<comment type="caution">
    <text evidence="2">The sequence shown here is derived from an EMBL/GenBank/DDBJ whole genome shotgun (WGS) entry which is preliminary data.</text>
</comment>
<evidence type="ECO:0000313" key="3">
    <source>
        <dbReference type="Proteomes" id="UP001069090"/>
    </source>
</evidence>
<dbReference type="Proteomes" id="UP001069090">
    <property type="component" value="Unassembled WGS sequence"/>
</dbReference>
<proteinExistence type="predicted"/>
<protein>
    <submittedName>
        <fullName evidence="2">Uncharacterized protein</fullName>
    </submittedName>
</protein>
<feature type="transmembrane region" description="Helical" evidence="1">
    <location>
        <begin position="12"/>
        <end position="32"/>
    </location>
</feature>
<organism evidence="2 3">
    <name type="scientific">Dasania phycosphaerae</name>
    <dbReference type="NCBI Taxonomy" id="2950436"/>
    <lineage>
        <taxon>Bacteria</taxon>
        <taxon>Pseudomonadati</taxon>
        <taxon>Pseudomonadota</taxon>
        <taxon>Gammaproteobacteria</taxon>
        <taxon>Cellvibrionales</taxon>
        <taxon>Spongiibacteraceae</taxon>
        <taxon>Dasania</taxon>
    </lineage>
</organism>
<name>A0A9J6RLZ2_9GAMM</name>
<gene>
    <name evidence="2" type="ORF">O0V09_08355</name>
</gene>
<accession>A0A9J6RLZ2</accession>
<dbReference type="EMBL" id="JAPTGG010000006">
    <property type="protein sequence ID" value="MCZ0865207.1"/>
    <property type="molecule type" value="Genomic_DNA"/>
</dbReference>
<keyword evidence="1" id="KW-1133">Transmembrane helix</keyword>
<evidence type="ECO:0000256" key="1">
    <source>
        <dbReference type="SAM" id="Phobius"/>
    </source>
</evidence>
<dbReference type="AlphaFoldDB" id="A0A9J6RLZ2"/>
<sequence>MTNYQPTIIKRVLSVSVVALSIFGFIHINSVIPEFIASLDQFNEKLPIFTAAIINYHLFISGFIILTLIVSLFLANTHSSAGKYHKLAFYYSMLSPLILAAFLAIVIFAMYLPIFTIEA</sequence>
<dbReference type="RefSeq" id="WP_258331356.1">
    <property type="nucleotide sequence ID" value="NZ_JAPTGG010000006.1"/>
</dbReference>
<keyword evidence="1" id="KW-0812">Transmembrane</keyword>
<reference evidence="2 3" key="1">
    <citation type="submission" date="2022-12" db="EMBL/GenBank/DDBJ databases">
        <title>Dasania phycosphaerae sp. nov., isolated from particulate material of the south coast of Korea.</title>
        <authorList>
            <person name="Jiang Y."/>
        </authorList>
    </citation>
    <scope>NUCLEOTIDE SEQUENCE [LARGE SCALE GENOMIC DNA]</scope>
    <source>
        <strain evidence="2 3">GY-19</strain>
    </source>
</reference>
<feature type="transmembrane region" description="Helical" evidence="1">
    <location>
        <begin position="52"/>
        <end position="75"/>
    </location>
</feature>
<feature type="transmembrane region" description="Helical" evidence="1">
    <location>
        <begin position="87"/>
        <end position="114"/>
    </location>
</feature>
<keyword evidence="1" id="KW-0472">Membrane</keyword>
<evidence type="ECO:0000313" key="2">
    <source>
        <dbReference type="EMBL" id="MCZ0865207.1"/>
    </source>
</evidence>
<keyword evidence="3" id="KW-1185">Reference proteome</keyword>